<dbReference type="EMBL" id="CP005286">
    <property type="protein sequence ID" value="AJE32463.1"/>
    <property type="molecule type" value="Genomic_DNA"/>
</dbReference>
<dbReference type="KEGG" id="chm:B842_03050"/>
<dbReference type="OrthoDB" id="5144863at2"/>
<protein>
    <recommendedName>
        <fullName evidence="3">DUF4303 domain-containing protein</fullName>
    </recommendedName>
</protein>
<name>A0A0B5D8B1_9CORY</name>
<proteinExistence type="predicted"/>
<dbReference type="RefSeq" id="WP_040085143.1">
    <property type="nucleotide sequence ID" value="NZ_BCSU01000016.1"/>
</dbReference>
<evidence type="ECO:0000313" key="1">
    <source>
        <dbReference type="EMBL" id="AJE32463.1"/>
    </source>
</evidence>
<dbReference type="AlphaFoldDB" id="A0A0B5D8B1"/>
<reference evidence="1 2" key="1">
    <citation type="submission" date="2013-04" db="EMBL/GenBank/DDBJ databases">
        <title>Complete genome sequence of Corynebacterium humireducens DSM 45392(T), isolated from a wastewater-fed microbial fuel cell.</title>
        <authorList>
            <person name="Ruckert C."/>
            <person name="Albersmeier A."/>
            <person name="Kalinowski J."/>
        </authorList>
    </citation>
    <scope>NUCLEOTIDE SEQUENCE [LARGE SCALE GENOMIC DNA]</scope>
    <source>
        <strain evidence="2">MFC-5</strain>
    </source>
</reference>
<evidence type="ECO:0000313" key="2">
    <source>
        <dbReference type="Proteomes" id="UP000031524"/>
    </source>
</evidence>
<organism evidence="1 2">
    <name type="scientific">Corynebacterium humireducens NBRC 106098 = DSM 45392</name>
    <dbReference type="NCBI Taxonomy" id="1223515"/>
    <lineage>
        <taxon>Bacteria</taxon>
        <taxon>Bacillati</taxon>
        <taxon>Actinomycetota</taxon>
        <taxon>Actinomycetes</taxon>
        <taxon>Mycobacteriales</taxon>
        <taxon>Corynebacteriaceae</taxon>
        <taxon>Corynebacterium</taxon>
    </lineage>
</organism>
<evidence type="ECO:0008006" key="3">
    <source>
        <dbReference type="Google" id="ProtNLM"/>
    </source>
</evidence>
<dbReference type="HOGENOM" id="CLU_1406669_0_0_11"/>
<gene>
    <name evidence="1" type="ORF">B842_03050</name>
</gene>
<keyword evidence="2" id="KW-1185">Reference proteome</keyword>
<sequence length="193" mass="20821">MTDFTRLDAAISTTLREGVAELLAADPTLTLMACGVVEDLTGFYVAGAGAEWLAEAQSGGEEDLAALWYPSEWPLEAEHPEDVPPGRVASAIWELSGCQAFGTGDVIDDDAYAALTRDYEERIVLALRELREEGVLRNGSGEQILVWLHSSDESAPDLDARTFAALQEPALAALFRDRFGDGGRVLVERILGP</sequence>
<accession>A0A0B5D8B1</accession>
<dbReference type="Proteomes" id="UP000031524">
    <property type="component" value="Chromosome"/>
</dbReference>